<dbReference type="Proteomes" id="UP001390339">
    <property type="component" value="Unassembled WGS sequence"/>
</dbReference>
<keyword evidence="2" id="KW-1185">Reference proteome</keyword>
<proteinExistence type="predicted"/>
<evidence type="ECO:0000313" key="1">
    <source>
        <dbReference type="EMBL" id="KAK8851768.1"/>
    </source>
</evidence>
<comment type="caution">
    <text evidence="1">The sequence shown here is derived from an EMBL/GenBank/DDBJ whole genome shotgun (WGS) entry which is preliminary data.</text>
</comment>
<dbReference type="EMBL" id="JAPCWZ010000009">
    <property type="protein sequence ID" value="KAK8851768.1"/>
    <property type="molecule type" value="Genomic_DNA"/>
</dbReference>
<accession>A0ABR2HS36</accession>
<gene>
    <name evidence="1" type="ORF">PGQ11_014247</name>
</gene>
<protein>
    <submittedName>
        <fullName evidence="1">Uncharacterized protein</fullName>
    </submittedName>
</protein>
<evidence type="ECO:0000313" key="2">
    <source>
        <dbReference type="Proteomes" id="UP001390339"/>
    </source>
</evidence>
<organism evidence="1 2">
    <name type="scientific">Apiospora arundinis</name>
    <dbReference type="NCBI Taxonomy" id="335852"/>
    <lineage>
        <taxon>Eukaryota</taxon>
        <taxon>Fungi</taxon>
        <taxon>Dikarya</taxon>
        <taxon>Ascomycota</taxon>
        <taxon>Pezizomycotina</taxon>
        <taxon>Sordariomycetes</taxon>
        <taxon>Xylariomycetidae</taxon>
        <taxon>Amphisphaeriales</taxon>
        <taxon>Apiosporaceae</taxon>
        <taxon>Apiospora</taxon>
    </lineage>
</organism>
<reference evidence="1 2" key="1">
    <citation type="journal article" date="2024" name="IMA Fungus">
        <title>Apiospora arundinis, a panoply of carbohydrate-active enzymes and secondary metabolites.</title>
        <authorList>
            <person name="Sorensen T."/>
            <person name="Petersen C."/>
            <person name="Muurmann A.T."/>
            <person name="Christiansen J.V."/>
            <person name="Brundto M.L."/>
            <person name="Overgaard C.K."/>
            <person name="Boysen A.T."/>
            <person name="Wollenberg R.D."/>
            <person name="Larsen T.O."/>
            <person name="Sorensen J.L."/>
            <person name="Nielsen K.L."/>
            <person name="Sondergaard T.E."/>
        </authorList>
    </citation>
    <scope>NUCLEOTIDE SEQUENCE [LARGE SCALE GENOMIC DNA]</scope>
    <source>
        <strain evidence="1 2">AAU 773</strain>
    </source>
</reference>
<name>A0ABR2HS36_9PEZI</name>
<sequence length="99" mass="11249">MAHFLPIDETDAALQYEVPEHGLHFLFPLHLQPFPPLYGVYINSIPWNGWVSLELGWPGCVVMPANAMVLFGQGTYMVTTVYLMNDPMHLFATNIHHIL</sequence>